<dbReference type="Proteomes" id="UP000639338">
    <property type="component" value="Unassembled WGS sequence"/>
</dbReference>
<reference evidence="3 4" key="1">
    <citation type="submission" date="2020-08" db="EMBL/GenBank/DDBJ databases">
        <title>Aphidius gifuensis genome sequencing and assembly.</title>
        <authorList>
            <person name="Du Z."/>
        </authorList>
    </citation>
    <scope>NUCLEOTIDE SEQUENCE [LARGE SCALE GENOMIC DNA]</scope>
    <source>
        <strain evidence="3">YNYX2018</strain>
        <tissue evidence="3">Adults</tissue>
    </source>
</reference>
<keyword evidence="4" id="KW-1185">Reference proteome</keyword>
<evidence type="ECO:0000313" key="3">
    <source>
        <dbReference type="EMBL" id="KAF7990532.1"/>
    </source>
</evidence>
<feature type="compositionally biased region" description="Basic and acidic residues" evidence="1">
    <location>
        <begin position="147"/>
        <end position="177"/>
    </location>
</feature>
<dbReference type="AlphaFoldDB" id="A0A834XRV7"/>
<feature type="compositionally biased region" description="Basic and acidic residues" evidence="1">
    <location>
        <begin position="233"/>
        <end position="263"/>
    </location>
</feature>
<sequence>MTLTNYKDNKRKNTTDDEIDKSEKKNIVIFKNFINANKQTKLTNISQQNDDEISNTTNVINIADEKSKNNCNTLLENLKMQNRTLKPDKVTRQRNKNKNISETCTTDKILTKNDITTCTINGKQLLNVVEKTANTKIKTPAKRGRPKKNEQQVKDVIDDKCNNDDNNLKKNKIDNPKKVASNDNSPCYEQEKDGIFKNCDITTRTINRKQSLNIVEKTANTKIKTPAKRSRPKKNEQQAKDVIDDKCNNDDNNLKKNKIDNPKKIASNDNSPCYEQEKDESFKNYHDESTTNLKNNYSTSDTHKNQEIILTSNGNNSISLEPSQKKYMKQLKKQETENHYLKNKISHLEKVIQNQNNSMTNIHHPSPIPLVMPPAMPLVMPPPMPVSFSNGFFLSPHLQFSGTQAPSFIPPQWINFPRISPLLGQPMNNPGLAPYSPNFLYHHENFLSAQSTHHFYQ</sequence>
<evidence type="ECO:0000313" key="2">
    <source>
        <dbReference type="EMBL" id="KAF7990531.1"/>
    </source>
</evidence>
<dbReference type="GO" id="GO:0003677">
    <property type="term" value="F:DNA binding"/>
    <property type="evidence" value="ECO:0007669"/>
    <property type="project" value="InterPro"/>
</dbReference>
<feature type="compositionally biased region" description="Polar residues" evidence="1">
    <location>
        <begin position="290"/>
        <end position="300"/>
    </location>
</feature>
<feature type="compositionally biased region" description="Basic and acidic residues" evidence="1">
    <location>
        <begin position="275"/>
        <end position="289"/>
    </location>
</feature>
<comment type="caution">
    <text evidence="3">The sequence shown here is derived from an EMBL/GenBank/DDBJ whole genome shotgun (WGS) entry which is preliminary data.</text>
</comment>
<name>A0A834XRV7_APHGI</name>
<dbReference type="InterPro" id="IPR017956">
    <property type="entry name" value="AT_hook_DNA-bd_motif"/>
</dbReference>
<protein>
    <submittedName>
        <fullName evidence="3">Uncharacterized protein</fullName>
    </submittedName>
</protein>
<gene>
    <name evidence="2" type="ORF">HCN44_000336</name>
    <name evidence="3" type="ORF">HCN44_000337</name>
</gene>
<dbReference type="EMBL" id="JACMRX010000004">
    <property type="protein sequence ID" value="KAF7990532.1"/>
    <property type="molecule type" value="Genomic_DNA"/>
</dbReference>
<organism evidence="3 4">
    <name type="scientific">Aphidius gifuensis</name>
    <name type="common">Parasitoid wasp</name>
    <dbReference type="NCBI Taxonomy" id="684658"/>
    <lineage>
        <taxon>Eukaryota</taxon>
        <taxon>Metazoa</taxon>
        <taxon>Ecdysozoa</taxon>
        <taxon>Arthropoda</taxon>
        <taxon>Hexapoda</taxon>
        <taxon>Insecta</taxon>
        <taxon>Pterygota</taxon>
        <taxon>Neoptera</taxon>
        <taxon>Endopterygota</taxon>
        <taxon>Hymenoptera</taxon>
        <taxon>Apocrita</taxon>
        <taxon>Ichneumonoidea</taxon>
        <taxon>Braconidae</taxon>
        <taxon>Aphidiinae</taxon>
        <taxon>Aphidius</taxon>
    </lineage>
</organism>
<evidence type="ECO:0000313" key="4">
    <source>
        <dbReference type="Proteomes" id="UP000639338"/>
    </source>
</evidence>
<proteinExistence type="predicted"/>
<evidence type="ECO:0000256" key="1">
    <source>
        <dbReference type="SAM" id="MobiDB-lite"/>
    </source>
</evidence>
<dbReference type="Pfam" id="PF02178">
    <property type="entry name" value="AT_hook"/>
    <property type="match status" value="2"/>
</dbReference>
<accession>A0A834XRV7</accession>
<feature type="region of interest" description="Disordered" evidence="1">
    <location>
        <begin position="217"/>
        <end position="301"/>
    </location>
</feature>
<feature type="region of interest" description="Disordered" evidence="1">
    <location>
        <begin position="137"/>
        <end position="187"/>
    </location>
</feature>
<dbReference type="EMBL" id="JACMRX010000004">
    <property type="protein sequence ID" value="KAF7990531.1"/>
    <property type="molecule type" value="Genomic_DNA"/>
</dbReference>